<reference evidence="12" key="2">
    <citation type="submission" date="2015-07" db="EMBL/GenBank/DDBJ databases">
        <title>MeaNS - Measles Nucleotide Surveillance Program.</title>
        <authorList>
            <person name="Tran T."/>
            <person name="Druce J."/>
        </authorList>
    </citation>
    <scope>NUCLEOTIDE SEQUENCE</scope>
    <source>
        <strain evidence="12">DSM 9887</strain>
    </source>
</reference>
<evidence type="ECO:0000313" key="14">
    <source>
        <dbReference type="Proteomes" id="UP000319578"/>
    </source>
</evidence>
<dbReference type="NCBIfam" id="NF010557">
    <property type="entry name" value="PRK13952.1"/>
    <property type="match status" value="1"/>
</dbReference>
<keyword evidence="5 10" id="KW-0812">Transmembrane</keyword>
<dbReference type="SUPFAM" id="SSF81330">
    <property type="entry name" value="Gated mechanosensitive channel"/>
    <property type="match status" value="1"/>
</dbReference>
<gene>
    <name evidence="10 11" type="primary">mscL</name>
    <name evidence="12" type="ORF">ADS79_06240</name>
    <name evidence="11" type="ORF">BRE01_33450</name>
</gene>
<keyword evidence="4 10" id="KW-1003">Cell membrane</keyword>
<evidence type="ECO:0000256" key="7">
    <source>
        <dbReference type="ARBA" id="ARBA00023065"/>
    </source>
</evidence>
<dbReference type="InterPro" id="IPR036019">
    <property type="entry name" value="MscL_channel"/>
</dbReference>
<dbReference type="GO" id="GO:0008381">
    <property type="term" value="F:mechanosensitive monoatomic ion channel activity"/>
    <property type="evidence" value="ECO:0007669"/>
    <property type="project" value="UniProtKB-UniRule"/>
</dbReference>
<dbReference type="PROSITE" id="PS01327">
    <property type="entry name" value="MSCL"/>
    <property type="match status" value="1"/>
</dbReference>
<dbReference type="Pfam" id="PF01741">
    <property type="entry name" value="MscL"/>
    <property type="match status" value="1"/>
</dbReference>
<reference evidence="11 14" key="3">
    <citation type="submission" date="2019-06" db="EMBL/GenBank/DDBJ databases">
        <title>Whole genome shotgun sequence of Brevibacillus reuszeri NBRC 15719.</title>
        <authorList>
            <person name="Hosoyama A."/>
            <person name="Uohara A."/>
            <person name="Ohji S."/>
            <person name="Ichikawa N."/>
        </authorList>
    </citation>
    <scope>NUCLEOTIDE SEQUENCE [LARGE SCALE GENOMIC DNA]</scope>
    <source>
        <strain evidence="11 14">NBRC 15719</strain>
    </source>
</reference>
<comment type="caution">
    <text evidence="12">The sequence shown here is derived from an EMBL/GenBank/DDBJ whole genome shotgun (WGS) entry which is preliminary data.</text>
</comment>
<comment type="subunit">
    <text evidence="10">Homopentamer.</text>
</comment>
<dbReference type="HAMAP" id="MF_00115">
    <property type="entry name" value="MscL"/>
    <property type="match status" value="1"/>
</dbReference>
<dbReference type="STRING" id="54915.ADS79_06240"/>
<keyword evidence="3 10" id="KW-0813">Transport</keyword>
<dbReference type="PANTHER" id="PTHR30266:SF2">
    <property type="entry name" value="LARGE-CONDUCTANCE MECHANOSENSITIVE CHANNEL"/>
    <property type="match status" value="1"/>
</dbReference>
<evidence type="ECO:0000256" key="10">
    <source>
        <dbReference type="HAMAP-Rule" id="MF_00115"/>
    </source>
</evidence>
<dbReference type="GO" id="GO:0005886">
    <property type="term" value="C:plasma membrane"/>
    <property type="evidence" value="ECO:0007669"/>
    <property type="project" value="UniProtKB-SubCell"/>
</dbReference>
<feature type="transmembrane region" description="Helical" evidence="10">
    <location>
        <begin position="80"/>
        <end position="101"/>
    </location>
</feature>
<evidence type="ECO:0000313" key="11">
    <source>
        <dbReference type="EMBL" id="GED69643.1"/>
    </source>
</evidence>
<dbReference type="NCBIfam" id="NF001843">
    <property type="entry name" value="PRK00567.1-4"/>
    <property type="match status" value="1"/>
</dbReference>
<dbReference type="PANTHER" id="PTHR30266">
    <property type="entry name" value="MECHANOSENSITIVE CHANNEL MSCL"/>
    <property type="match status" value="1"/>
</dbReference>
<evidence type="ECO:0000256" key="9">
    <source>
        <dbReference type="ARBA" id="ARBA00023303"/>
    </source>
</evidence>
<keyword evidence="14" id="KW-1185">Reference proteome</keyword>
<dbReference type="RefSeq" id="WP_049737545.1">
    <property type="nucleotide sequence ID" value="NZ_BJON01000013.1"/>
</dbReference>
<sequence>MLKEFKEFALKGNVMDLAVGVVIGAAFGKIVTSLVNDIITPLIGLLLGKVDFSNLFISLTGTHFNTLKEAKDAGAATLNYGLFINTVIDFVIIAFSIFIVIKQLNRFKRKQEVVKAPDTTKECPHCITSIPIKATRCPNCTSMLEAKGTEPAHS</sequence>
<dbReference type="EMBL" id="BJON01000013">
    <property type="protein sequence ID" value="GED69643.1"/>
    <property type="molecule type" value="Genomic_DNA"/>
</dbReference>
<organism evidence="12 13">
    <name type="scientific">Brevibacillus reuszeri</name>
    <dbReference type="NCBI Taxonomy" id="54915"/>
    <lineage>
        <taxon>Bacteria</taxon>
        <taxon>Bacillati</taxon>
        <taxon>Bacillota</taxon>
        <taxon>Bacilli</taxon>
        <taxon>Bacillales</taxon>
        <taxon>Paenibacillaceae</taxon>
        <taxon>Brevibacillus</taxon>
    </lineage>
</organism>
<dbReference type="NCBIfam" id="TIGR00220">
    <property type="entry name" value="mscL"/>
    <property type="match status" value="1"/>
</dbReference>
<evidence type="ECO:0000256" key="3">
    <source>
        <dbReference type="ARBA" id="ARBA00022448"/>
    </source>
</evidence>
<protein>
    <recommendedName>
        <fullName evidence="10">Large-conductance mechanosensitive channel</fullName>
    </recommendedName>
</protein>
<evidence type="ECO:0000256" key="2">
    <source>
        <dbReference type="ARBA" id="ARBA00007254"/>
    </source>
</evidence>
<feature type="transmembrane region" description="Helical" evidence="10">
    <location>
        <begin position="38"/>
        <end position="60"/>
    </location>
</feature>
<dbReference type="PATRIC" id="fig|54915.3.peg.6668"/>
<reference evidence="13" key="1">
    <citation type="submission" date="2015-07" db="EMBL/GenBank/DDBJ databases">
        <title>Genome sequencing project for genomic taxonomy and phylogenomics of Bacillus-like bacteria.</title>
        <authorList>
            <person name="Liu B."/>
            <person name="Wang J."/>
            <person name="Zhu Y."/>
            <person name="Liu G."/>
            <person name="Chen Q."/>
            <person name="Chen Z."/>
            <person name="Lan J."/>
            <person name="Che J."/>
            <person name="Ge C."/>
            <person name="Shi H."/>
            <person name="Pan Z."/>
            <person name="Liu X."/>
        </authorList>
    </citation>
    <scope>NUCLEOTIDE SEQUENCE [LARGE SCALE GENOMIC DNA]</scope>
    <source>
        <strain evidence="13">DSM 9887</strain>
    </source>
</reference>
<dbReference type="AlphaFoldDB" id="A0A0K9YY03"/>
<evidence type="ECO:0000256" key="1">
    <source>
        <dbReference type="ARBA" id="ARBA00004651"/>
    </source>
</evidence>
<evidence type="ECO:0000256" key="4">
    <source>
        <dbReference type="ARBA" id="ARBA00022475"/>
    </source>
</evidence>
<dbReference type="InterPro" id="IPR001185">
    <property type="entry name" value="MS_channel"/>
</dbReference>
<feature type="transmembrane region" description="Helical" evidence="10">
    <location>
        <begin position="12"/>
        <end position="31"/>
    </location>
</feature>
<dbReference type="InterPro" id="IPR037673">
    <property type="entry name" value="MSC/AndL"/>
</dbReference>
<comment type="subcellular location">
    <subcellularLocation>
        <location evidence="1 10">Cell membrane</location>
        <topology evidence="1 10">Multi-pass membrane protein</topology>
    </subcellularLocation>
</comment>
<dbReference type="InterPro" id="IPR019823">
    <property type="entry name" value="Mechanosensitive_channel_CS"/>
</dbReference>
<comment type="similarity">
    <text evidence="2 10">Belongs to the MscL family.</text>
</comment>
<evidence type="ECO:0000256" key="5">
    <source>
        <dbReference type="ARBA" id="ARBA00022692"/>
    </source>
</evidence>
<proteinExistence type="inferred from homology"/>
<dbReference type="PRINTS" id="PR01264">
    <property type="entry name" value="MECHCHANNEL"/>
</dbReference>
<keyword evidence="8 10" id="KW-0472">Membrane</keyword>
<dbReference type="EMBL" id="LGIQ01000005">
    <property type="protein sequence ID" value="KNB73541.1"/>
    <property type="molecule type" value="Genomic_DNA"/>
</dbReference>
<keyword evidence="9 10" id="KW-0407">Ion channel</keyword>
<dbReference type="Gene3D" id="1.10.1200.120">
    <property type="entry name" value="Large-conductance mechanosensitive channel, MscL, domain 1"/>
    <property type="match status" value="1"/>
</dbReference>
<dbReference type="Proteomes" id="UP000036834">
    <property type="component" value="Unassembled WGS sequence"/>
</dbReference>
<evidence type="ECO:0000256" key="6">
    <source>
        <dbReference type="ARBA" id="ARBA00022989"/>
    </source>
</evidence>
<dbReference type="OrthoDB" id="9810350at2"/>
<dbReference type="Proteomes" id="UP000319578">
    <property type="component" value="Unassembled WGS sequence"/>
</dbReference>
<evidence type="ECO:0000313" key="13">
    <source>
        <dbReference type="Proteomes" id="UP000036834"/>
    </source>
</evidence>
<keyword evidence="7 10" id="KW-0406">Ion transport</keyword>
<comment type="function">
    <text evidence="10">Channel that opens in response to stretch forces in the membrane lipid bilayer. May participate in the regulation of osmotic pressure changes within the cell.</text>
</comment>
<evidence type="ECO:0000256" key="8">
    <source>
        <dbReference type="ARBA" id="ARBA00023136"/>
    </source>
</evidence>
<accession>A0A0K9YY03</accession>
<evidence type="ECO:0000313" key="12">
    <source>
        <dbReference type="EMBL" id="KNB73541.1"/>
    </source>
</evidence>
<name>A0A0K9YY03_9BACL</name>
<keyword evidence="6 10" id="KW-1133">Transmembrane helix</keyword>